<dbReference type="Proteomes" id="UP000198836">
    <property type="component" value="Unassembled WGS sequence"/>
</dbReference>
<reference evidence="2" key="1">
    <citation type="submission" date="2016-10" db="EMBL/GenBank/DDBJ databases">
        <authorList>
            <person name="Varghese N."/>
            <person name="Submissions S."/>
        </authorList>
    </citation>
    <scope>NUCLEOTIDE SEQUENCE [LARGE SCALE GENOMIC DNA]</scope>
    <source>
        <strain evidence="2">DSM 18130</strain>
    </source>
</reference>
<dbReference type="AlphaFoldDB" id="A0A1I0TTP2"/>
<keyword evidence="2" id="KW-1185">Reference proteome</keyword>
<protein>
    <submittedName>
        <fullName evidence="1">Uncharacterized protein</fullName>
    </submittedName>
</protein>
<dbReference type="RefSeq" id="WP_090985827.1">
    <property type="nucleotide sequence ID" value="NZ_FOJM01000014.1"/>
</dbReference>
<dbReference type="STRING" id="332999.SAMN04488511_11483"/>
<sequence>MFQNYTTLQSLLPAPTASKLCAEPRPHARSIGYKKQSEKACTPDFNGNGFLNHHFLPVLKSYPHELKNWRKFEKDFFQSAKNLCALYGIAIDYHNQSPYPQNIALAFAELNKKMALLDDSLSLKIISIEESLACLTTVKQFDTGMTLFYLPVEPLNTLLADKARKETAELLLSVCAYLYQIGGVPYHEEDSSYLYYIYDNVTEWSSEPEYFEELGQQEVYLNEILQSRKKGLKLLERLKNPVNLKTLKKRQEQFIPKTSAEITLHRIAQRVCTLMNDYPNRSIMDSIYGDQFCKGNDGENIIMADQYISFMWSNSDHLYDQIIECVNAELNEFDSIDEPLSVQFFDLQQDQPVHDLSFEKEFFDLLNEISDNLNDFHNEKYNTTS</sequence>
<dbReference type="EMBL" id="FOJM01000014">
    <property type="protein sequence ID" value="SFA55088.1"/>
    <property type="molecule type" value="Genomic_DNA"/>
</dbReference>
<dbReference type="OrthoDB" id="917674at2"/>
<accession>A0A1I0TTP2</accession>
<gene>
    <name evidence="1" type="ORF">SAMN04488511_11483</name>
</gene>
<name>A0A1I0TTP2_9SPHI</name>
<evidence type="ECO:0000313" key="1">
    <source>
        <dbReference type="EMBL" id="SFA55088.1"/>
    </source>
</evidence>
<evidence type="ECO:0000313" key="2">
    <source>
        <dbReference type="Proteomes" id="UP000198836"/>
    </source>
</evidence>
<organism evidence="1 2">
    <name type="scientific">Pedobacter suwonensis</name>
    <dbReference type="NCBI Taxonomy" id="332999"/>
    <lineage>
        <taxon>Bacteria</taxon>
        <taxon>Pseudomonadati</taxon>
        <taxon>Bacteroidota</taxon>
        <taxon>Sphingobacteriia</taxon>
        <taxon>Sphingobacteriales</taxon>
        <taxon>Sphingobacteriaceae</taxon>
        <taxon>Pedobacter</taxon>
    </lineage>
</organism>
<proteinExistence type="predicted"/>